<reference evidence="1" key="1">
    <citation type="submission" date="2018-11" db="EMBL/GenBank/DDBJ databases">
        <authorList>
            <consortium name="Pathogen Informatics"/>
        </authorList>
    </citation>
    <scope>NUCLEOTIDE SEQUENCE</scope>
</reference>
<sequence length="99" mass="10786">MNLPQLASSVVRGFRVTAHACLETCPSVVASLQYTNVECCLEDLCNWPEASEKKLAALQPTRANSTTTRPSSACWLRNPWTILIPSILTVGLAYLHVGV</sequence>
<dbReference type="Proteomes" id="UP000784294">
    <property type="component" value="Unassembled WGS sequence"/>
</dbReference>
<dbReference type="EMBL" id="CAAALY010061571">
    <property type="protein sequence ID" value="VEL23374.1"/>
    <property type="molecule type" value="Genomic_DNA"/>
</dbReference>
<keyword evidence="2" id="KW-1185">Reference proteome</keyword>
<proteinExistence type="predicted"/>
<evidence type="ECO:0000313" key="2">
    <source>
        <dbReference type="Proteomes" id="UP000784294"/>
    </source>
</evidence>
<gene>
    <name evidence="1" type="ORF">PXEA_LOCUS16814</name>
</gene>
<dbReference type="SUPFAM" id="SSF57302">
    <property type="entry name" value="Snake toxin-like"/>
    <property type="match status" value="1"/>
</dbReference>
<accession>A0A448WYJ9</accession>
<name>A0A448WYJ9_9PLAT</name>
<organism evidence="1 2">
    <name type="scientific">Protopolystoma xenopodis</name>
    <dbReference type="NCBI Taxonomy" id="117903"/>
    <lineage>
        <taxon>Eukaryota</taxon>
        <taxon>Metazoa</taxon>
        <taxon>Spiralia</taxon>
        <taxon>Lophotrochozoa</taxon>
        <taxon>Platyhelminthes</taxon>
        <taxon>Monogenea</taxon>
        <taxon>Polyopisthocotylea</taxon>
        <taxon>Polystomatidea</taxon>
        <taxon>Polystomatidae</taxon>
        <taxon>Protopolystoma</taxon>
    </lineage>
</organism>
<dbReference type="InterPro" id="IPR045860">
    <property type="entry name" value="Snake_toxin-like_sf"/>
</dbReference>
<evidence type="ECO:0000313" key="1">
    <source>
        <dbReference type="EMBL" id="VEL23374.1"/>
    </source>
</evidence>
<dbReference type="AlphaFoldDB" id="A0A448WYJ9"/>
<protein>
    <submittedName>
        <fullName evidence="1">Uncharacterized protein</fullName>
    </submittedName>
</protein>
<comment type="caution">
    <text evidence="1">The sequence shown here is derived from an EMBL/GenBank/DDBJ whole genome shotgun (WGS) entry which is preliminary data.</text>
</comment>